<dbReference type="SMR" id="A0A3R9PA39"/>
<accession>A0A3R9PA39</accession>
<dbReference type="InterPro" id="IPR008991">
    <property type="entry name" value="Translation_prot_SH3-like_sf"/>
</dbReference>
<dbReference type="AlphaFoldDB" id="A0A3R9PA39"/>
<dbReference type="Pfam" id="PF16906">
    <property type="entry name" value="Ribosomal_L26"/>
    <property type="match status" value="1"/>
</dbReference>
<dbReference type="FunFam" id="2.30.30.30:FF:000009">
    <property type="entry name" value="60S ribosomal protein L26"/>
    <property type="match status" value="1"/>
</dbReference>
<keyword evidence="4" id="KW-0699">rRNA-binding</keyword>
<evidence type="ECO:0000256" key="4">
    <source>
        <dbReference type="HAMAP-Rule" id="MF_01326"/>
    </source>
</evidence>
<dbReference type="NCBIfam" id="TIGR01080">
    <property type="entry name" value="rplX_A_E"/>
    <property type="match status" value="1"/>
</dbReference>
<keyword evidence="2 4" id="KW-0689">Ribosomal protein</keyword>
<evidence type="ECO:0000256" key="3">
    <source>
        <dbReference type="ARBA" id="ARBA00023274"/>
    </source>
</evidence>
<comment type="function">
    <text evidence="4">Located at the polypeptide exit tunnel on the outside of the subunit.</text>
</comment>
<dbReference type="InterPro" id="IPR041988">
    <property type="entry name" value="Ribosomal_uL24_KOW"/>
</dbReference>
<dbReference type="Pfam" id="PF00467">
    <property type="entry name" value="KOW"/>
    <property type="match status" value="1"/>
</dbReference>
<dbReference type="GO" id="GO:0006412">
    <property type="term" value="P:translation"/>
    <property type="evidence" value="ECO:0007669"/>
    <property type="project" value="UniProtKB-UniRule"/>
</dbReference>
<dbReference type="GO" id="GO:0019843">
    <property type="term" value="F:rRNA binding"/>
    <property type="evidence" value="ECO:0007669"/>
    <property type="project" value="UniProtKB-UniRule"/>
</dbReference>
<dbReference type="EMBL" id="RCOR01000023">
    <property type="protein sequence ID" value="RSN68923.1"/>
    <property type="molecule type" value="Genomic_DNA"/>
</dbReference>
<comment type="similarity">
    <text evidence="1 4">Belongs to the universal ribosomal protein uL24 family.</text>
</comment>
<name>A0A3R9PA39_9CREN</name>
<evidence type="ECO:0000259" key="5">
    <source>
        <dbReference type="SMART" id="SM00739"/>
    </source>
</evidence>
<dbReference type="InterPro" id="IPR005756">
    <property type="entry name" value="Ribosomal_uL24_euk/arc"/>
</dbReference>
<reference evidence="6 7" key="1">
    <citation type="submission" date="2018-10" db="EMBL/GenBank/DDBJ databases">
        <title>Co-occurring genomic capacity for anaerobic methane metabolism and dissimilatory sulfite reduction discovered in the Korarchaeota.</title>
        <authorList>
            <person name="Mckay L.J."/>
            <person name="Dlakic M."/>
            <person name="Fields M.W."/>
            <person name="Delmont T.O."/>
            <person name="Eren A.M."/>
            <person name="Jay Z.J."/>
            <person name="Klingelsmith K.B."/>
            <person name="Rusch D.B."/>
            <person name="Inskeep W.P."/>
        </authorList>
    </citation>
    <scope>NUCLEOTIDE SEQUENCE [LARGE SCALE GENOMIC DNA]</scope>
    <source>
        <strain evidence="6 7">WS</strain>
    </source>
</reference>
<organism evidence="6 7">
    <name type="scientific">Candidatus Korarchaeum cryptofilum</name>
    <dbReference type="NCBI Taxonomy" id="498846"/>
    <lineage>
        <taxon>Archaea</taxon>
        <taxon>Thermoproteota</taxon>
        <taxon>Candidatus Korarchaeia</taxon>
        <taxon>Candidatus Korarchaeales</taxon>
        <taxon>Candidatus Korarchaeaceae</taxon>
        <taxon>Candidatus Korarchaeum</taxon>
    </lineage>
</organism>
<dbReference type="HAMAP" id="MF_01326_A">
    <property type="entry name" value="Ribosomal_uL24_A"/>
    <property type="match status" value="1"/>
</dbReference>
<dbReference type="GeneID" id="6094837"/>
<proteinExistence type="inferred from homology"/>
<dbReference type="RefSeq" id="WP_012310203.1">
    <property type="nucleotide sequence ID" value="NZ_RCOR01000023.1"/>
</dbReference>
<evidence type="ECO:0000313" key="6">
    <source>
        <dbReference type="EMBL" id="RSN68923.1"/>
    </source>
</evidence>
<comment type="function">
    <text evidence="4">One of two assembly initiator proteins, it binds directly to the 5'-end of the 23S rRNA, where it nucleates assembly of the 50S subunit.</text>
</comment>
<dbReference type="SMART" id="SM00739">
    <property type="entry name" value="KOW"/>
    <property type="match status" value="1"/>
</dbReference>
<gene>
    <name evidence="6" type="primary">rplX</name>
    <name evidence="4" type="synonym">rpl24</name>
    <name evidence="6" type="ORF">D9Q81_04900</name>
</gene>
<comment type="caution">
    <text evidence="6">The sequence shown here is derived from an EMBL/GenBank/DDBJ whole genome shotgun (WGS) entry which is preliminary data.</text>
</comment>
<dbReference type="GO" id="GO:0003735">
    <property type="term" value="F:structural constituent of ribosome"/>
    <property type="evidence" value="ECO:0007669"/>
    <property type="project" value="UniProtKB-UniRule"/>
</dbReference>
<sequence>MQVKSHKPSKQRKYLYNAPIHHRGKIMSAPLSEELKSKYGINSIPIRKGDRVKVMRGDYRGTEGEVISVDRKRYRIAVKGIVRRKADGTEVPVPIHPSKVVITKLYLKDEARKRLLERKGVKVEEIVEESE</sequence>
<keyword evidence="3 4" id="KW-0687">Ribonucleoprotein</keyword>
<evidence type="ECO:0000313" key="7">
    <source>
        <dbReference type="Proteomes" id="UP000278149"/>
    </source>
</evidence>
<dbReference type="CDD" id="cd06089">
    <property type="entry name" value="KOW_RPL26"/>
    <property type="match status" value="1"/>
</dbReference>
<dbReference type="SUPFAM" id="SSF50104">
    <property type="entry name" value="Translation proteins SH3-like domain"/>
    <property type="match status" value="1"/>
</dbReference>
<comment type="subunit">
    <text evidence="4">Part of the 50S ribosomal subunit.</text>
</comment>
<keyword evidence="4" id="KW-0694">RNA-binding</keyword>
<dbReference type="PROSITE" id="PS01108">
    <property type="entry name" value="RIBOSOMAL_L24"/>
    <property type="match status" value="1"/>
</dbReference>
<dbReference type="GO" id="GO:0015934">
    <property type="term" value="C:large ribosomal subunit"/>
    <property type="evidence" value="ECO:0007669"/>
    <property type="project" value="UniProtKB-UniRule"/>
</dbReference>
<dbReference type="OMA" id="VRIMRGD"/>
<dbReference type="PANTHER" id="PTHR11143">
    <property type="entry name" value="60S RIBOSOMAL PROTEIN L26 FAMILY MEMBER"/>
    <property type="match status" value="1"/>
</dbReference>
<dbReference type="InterPro" id="IPR005824">
    <property type="entry name" value="KOW"/>
</dbReference>
<dbReference type="InterPro" id="IPR014722">
    <property type="entry name" value="Rib_uL2_dom2"/>
</dbReference>
<evidence type="ECO:0000256" key="1">
    <source>
        <dbReference type="ARBA" id="ARBA00010618"/>
    </source>
</evidence>
<dbReference type="Proteomes" id="UP000278149">
    <property type="component" value="Unassembled WGS sequence"/>
</dbReference>
<dbReference type="Gene3D" id="2.30.30.30">
    <property type="match status" value="1"/>
</dbReference>
<feature type="domain" description="KOW" evidence="5">
    <location>
        <begin position="45"/>
        <end position="72"/>
    </location>
</feature>
<dbReference type="InterPro" id="IPR005825">
    <property type="entry name" value="Ribosomal_uL24_CS"/>
</dbReference>
<protein>
    <recommendedName>
        <fullName evidence="4">Large ribosomal subunit protein uL24</fullName>
    </recommendedName>
</protein>
<evidence type="ECO:0000256" key="2">
    <source>
        <dbReference type="ARBA" id="ARBA00022980"/>
    </source>
</evidence>